<protein>
    <recommendedName>
        <fullName evidence="2">NADH:ubiquinone oxidoreductase intermediate-associated protein 30 domain-containing protein</fullName>
    </recommendedName>
</protein>
<feature type="region of interest" description="Disordered" evidence="1">
    <location>
        <begin position="367"/>
        <end position="395"/>
    </location>
</feature>
<dbReference type="KEGG" id="mgl:MGL_3476"/>
<name>A8Q9G3_MALGO</name>
<evidence type="ECO:0000313" key="3">
    <source>
        <dbReference type="EMBL" id="EDP42227.1"/>
    </source>
</evidence>
<dbReference type="InterPro" id="IPR013857">
    <property type="entry name" value="NADH-UbQ_OxRdtase-assoc_prot30"/>
</dbReference>
<dbReference type="OMA" id="ARIMRME"/>
<dbReference type="Proteomes" id="UP000008837">
    <property type="component" value="Unassembled WGS sequence"/>
</dbReference>
<dbReference type="PANTHER" id="PTHR13194">
    <property type="entry name" value="COMPLEX I INTERMEDIATE-ASSOCIATED PROTEIN 30"/>
    <property type="match status" value="1"/>
</dbReference>
<feature type="domain" description="NADH:ubiquinone oxidoreductase intermediate-associated protein 30" evidence="2">
    <location>
        <begin position="292"/>
        <end position="358"/>
    </location>
</feature>
<organism evidence="3 4">
    <name type="scientific">Malassezia globosa (strain ATCC MYA-4612 / CBS 7966)</name>
    <name type="common">Dandruff-associated fungus</name>
    <dbReference type="NCBI Taxonomy" id="425265"/>
    <lineage>
        <taxon>Eukaryota</taxon>
        <taxon>Fungi</taxon>
        <taxon>Dikarya</taxon>
        <taxon>Basidiomycota</taxon>
        <taxon>Ustilaginomycotina</taxon>
        <taxon>Malasseziomycetes</taxon>
        <taxon>Malasseziales</taxon>
        <taxon>Malasseziaceae</taxon>
        <taxon>Malassezia</taxon>
    </lineage>
</organism>
<dbReference type="GeneID" id="5853748"/>
<gene>
    <name evidence="3" type="ORF">MGL_3476</name>
</gene>
<dbReference type="InterPro" id="IPR039131">
    <property type="entry name" value="NDUFAF1"/>
</dbReference>
<reference evidence="3 4" key="1">
    <citation type="journal article" date="2007" name="Proc. Natl. Acad. Sci. U.S.A.">
        <title>Dandruff-associated Malassezia genomes reveal convergent and divergent virulence traits shared with plant and human fungal pathogens.</title>
        <authorList>
            <person name="Xu J."/>
            <person name="Saunders C.W."/>
            <person name="Hu P."/>
            <person name="Grant R.A."/>
            <person name="Boekhout T."/>
            <person name="Kuramae E.E."/>
            <person name="Kronstad J.W."/>
            <person name="Deangelis Y.M."/>
            <person name="Reeder N.L."/>
            <person name="Johnstone K.R."/>
            <person name="Leland M."/>
            <person name="Fieno A.M."/>
            <person name="Begley W.M."/>
            <person name="Sun Y."/>
            <person name="Lacey M.P."/>
            <person name="Chaudhary T."/>
            <person name="Keough T."/>
            <person name="Chu L."/>
            <person name="Sears R."/>
            <person name="Yuan B."/>
            <person name="Dawson T.L.Jr."/>
        </authorList>
    </citation>
    <scope>NUCLEOTIDE SEQUENCE [LARGE SCALE GENOMIC DNA]</scope>
    <source>
        <strain evidence="4">ATCC MYA-4612 / CBS 7966</strain>
    </source>
</reference>
<comment type="caution">
    <text evidence="3">The sequence shown here is derived from an EMBL/GenBank/DDBJ whole genome shotgun (WGS) entry which is preliminary data.</text>
</comment>
<evidence type="ECO:0000313" key="4">
    <source>
        <dbReference type="Proteomes" id="UP000008837"/>
    </source>
</evidence>
<feature type="compositionally biased region" description="Polar residues" evidence="1">
    <location>
        <begin position="379"/>
        <end position="395"/>
    </location>
</feature>
<evidence type="ECO:0000256" key="1">
    <source>
        <dbReference type="SAM" id="MobiDB-lite"/>
    </source>
</evidence>
<dbReference type="EMBL" id="AAYY01000013">
    <property type="protein sequence ID" value="EDP42227.1"/>
    <property type="molecule type" value="Genomic_DNA"/>
</dbReference>
<sequence length="395" mass="43248">MHVHPSSRSLPFYCWPAIDLPAVLACPYLHTIGRRAHGQRAHAPPPLVCKWVGGWRFEGTPKERYFYPGPCAQRAYVPTDSHHDSSAIQIETTMSLLSRFSQAFRRSLLGWQSEAARIMRMEVSATENATQSQLFYKINNSADLSQIATGSDSDIGGLSRCHMSLEHDDPGQEKTPASFGRFYGTLSSQIPRGSALERSGYAAFRNKSRPTLFSTETWDTSFHPYLALLVRNRTAAVKGTGPSISPSHSRTHSLRSALHASDPTGPAIPRAIDALGLTHAGMTGHASNLPLFFVNIQTDGPVTTDLYQHRLFLDDSQGNAWQTITIPFDSFVLTNTGVVAEDQISMMREKILTVGISALIEPPLLPDSQDVVEEEPASPATQGPSALRRTSSPPV</sequence>
<keyword evidence="4" id="KW-1185">Reference proteome</keyword>
<dbReference type="VEuPathDB" id="FungiDB:MGL_3476"/>
<dbReference type="GO" id="GO:0005739">
    <property type="term" value="C:mitochondrion"/>
    <property type="evidence" value="ECO:0007669"/>
    <property type="project" value="TreeGrafter"/>
</dbReference>
<proteinExistence type="predicted"/>
<accession>A8Q9G3</accession>
<dbReference type="RefSeq" id="XP_001729441.1">
    <property type="nucleotide sequence ID" value="XM_001729389.1"/>
</dbReference>
<dbReference type="AlphaFoldDB" id="A8Q9G3"/>
<dbReference type="InParanoid" id="A8Q9G3"/>
<dbReference type="GO" id="GO:0010257">
    <property type="term" value="P:NADH dehydrogenase complex assembly"/>
    <property type="evidence" value="ECO:0007669"/>
    <property type="project" value="TreeGrafter"/>
</dbReference>
<dbReference type="GO" id="GO:0051082">
    <property type="term" value="F:unfolded protein binding"/>
    <property type="evidence" value="ECO:0007669"/>
    <property type="project" value="TreeGrafter"/>
</dbReference>
<dbReference type="OrthoDB" id="42561at2759"/>
<evidence type="ECO:0000259" key="2">
    <source>
        <dbReference type="Pfam" id="PF08547"/>
    </source>
</evidence>
<dbReference type="Pfam" id="PF08547">
    <property type="entry name" value="CIA30"/>
    <property type="match status" value="2"/>
</dbReference>
<dbReference type="PANTHER" id="PTHR13194:SF18">
    <property type="entry name" value="COMPLEX I INTERMEDIATE-ASSOCIATED PROTEIN 30, MITOCHONDRIAL"/>
    <property type="match status" value="1"/>
</dbReference>
<feature type="domain" description="NADH:ubiquinone oxidoreductase intermediate-associated protein 30" evidence="2">
    <location>
        <begin position="138"/>
        <end position="230"/>
    </location>
</feature>
<dbReference type="STRING" id="425265.A8Q9G3"/>
<dbReference type="GO" id="GO:0006120">
    <property type="term" value="P:mitochondrial electron transport, NADH to ubiquinone"/>
    <property type="evidence" value="ECO:0007669"/>
    <property type="project" value="TreeGrafter"/>
</dbReference>